<comment type="caution">
    <text evidence="2">The sequence shown here is derived from an EMBL/GenBank/DDBJ whole genome shotgun (WGS) entry which is preliminary data.</text>
</comment>
<evidence type="ECO:0000259" key="1">
    <source>
        <dbReference type="PROSITE" id="PS50181"/>
    </source>
</evidence>
<reference evidence="2 3" key="1">
    <citation type="submission" date="2018-10" db="EMBL/GenBank/DDBJ databases">
        <title>A high-quality apple genome assembly.</title>
        <authorList>
            <person name="Hu J."/>
        </authorList>
    </citation>
    <scope>NUCLEOTIDE SEQUENCE [LARGE SCALE GENOMIC DNA]</scope>
    <source>
        <strain evidence="3">cv. HFTH1</strain>
        <tissue evidence="2">Young leaf</tissue>
    </source>
</reference>
<dbReference type="Pfam" id="PF24758">
    <property type="entry name" value="LRR_At5g56370"/>
    <property type="match status" value="1"/>
</dbReference>
<accession>A0A498K0K0</accession>
<feature type="domain" description="F-box" evidence="1">
    <location>
        <begin position="35"/>
        <end position="71"/>
    </location>
</feature>
<dbReference type="InterPro" id="IPR032675">
    <property type="entry name" value="LRR_dom_sf"/>
</dbReference>
<evidence type="ECO:0000313" key="2">
    <source>
        <dbReference type="EMBL" id="RXI00966.1"/>
    </source>
</evidence>
<organism evidence="2 3">
    <name type="scientific">Malus domestica</name>
    <name type="common">Apple</name>
    <name type="synonym">Pyrus malus</name>
    <dbReference type="NCBI Taxonomy" id="3750"/>
    <lineage>
        <taxon>Eukaryota</taxon>
        <taxon>Viridiplantae</taxon>
        <taxon>Streptophyta</taxon>
        <taxon>Embryophyta</taxon>
        <taxon>Tracheophyta</taxon>
        <taxon>Spermatophyta</taxon>
        <taxon>Magnoliopsida</taxon>
        <taxon>eudicotyledons</taxon>
        <taxon>Gunneridae</taxon>
        <taxon>Pentapetalae</taxon>
        <taxon>rosids</taxon>
        <taxon>fabids</taxon>
        <taxon>Rosales</taxon>
        <taxon>Rosaceae</taxon>
        <taxon>Amygdaloideae</taxon>
        <taxon>Maleae</taxon>
        <taxon>Malus</taxon>
    </lineage>
</organism>
<sequence length="523" mass="59570">MVCVVEEQPSIMEHKHKLVAAASSQARGTCPNYTIDRLSNLPDEVAHQMLSFLNFKELIRVGSVSKRCRELFLSTPSLVICSPDSGNKQKHLNLLDSFDRFLLHRGDSKIQRLSISWCISSGLANKIFRMITWIHIAARCNVEVLDFALNGKHIPGTLELPACVFLCGSLRSLLVHMDTILKAPSFACSSNLQCLTLKSVTMDEGFCKWISSSCKCIKKLQLSYVSIENIIIESSSLESFSLVGSSLRGIRLCHLNISCEKLVDIHIEFYKFDSSSKSMNIFAPNLKYLTWIGSILNYHNLGKLTCLEKAEIFLKRKKDDYDFEKIFEVLCSICKVKDLILSEDTTQALFREGSMQLQFDDISYLSLHAGGVFDDLVPAMVSLLRGMPNLKTLHINSYPRFFGSKSCKFNRKYWKSQNLDFVHCLEVVKIELSNGYNGMEFARYILEHAQNLKKMVIHYPPKQSYVERRLRKSKMISTTSIDYQKRDLHNLQSWSESVELYCVLCAVSNLFTEVLGSKKSSCR</sequence>
<dbReference type="PANTHER" id="PTHR31900">
    <property type="entry name" value="F-BOX/RNI SUPERFAMILY PROTEIN-RELATED"/>
    <property type="match status" value="1"/>
</dbReference>
<dbReference type="Gene3D" id="1.20.1280.50">
    <property type="match status" value="1"/>
</dbReference>
<dbReference type="InterPro" id="IPR006566">
    <property type="entry name" value="FBD"/>
</dbReference>
<dbReference type="SMART" id="SM00256">
    <property type="entry name" value="FBOX"/>
    <property type="match status" value="1"/>
</dbReference>
<dbReference type="CDD" id="cd09917">
    <property type="entry name" value="F-box_SF"/>
    <property type="match status" value="1"/>
</dbReference>
<dbReference type="InterPro" id="IPR001810">
    <property type="entry name" value="F-box_dom"/>
</dbReference>
<evidence type="ECO:0000313" key="3">
    <source>
        <dbReference type="Proteomes" id="UP000290289"/>
    </source>
</evidence>
<dbReference type="EMBL" id="RDQH01000330">
    <property type="protein sequence ID" value="RXI00966.1"/>
    <property type="molecule type" value="Genomic_DNA"/>
</dbReference>
<keyword evidence="3" id="KW-1185">Reference proteome</keyword>
<dbReference type="InterPro" id="IPR050232">
    <property type="entry name" value="FBL13/AtMIF1-like"/>
</dbReference>
<dbReference type="PROSITE" id="PS50181">
    <property type="entry name" value="FBOX"/>
    <property type="match status" value="1"/>
</dbReference>
<name>A0A498K0K0_MALDO</name>
<dbReference type="Pfam" id="PF08387">
    <property type="entry name" value="FBD"/>
    <property type="match status" value="1"/>
</dbReference>
<dbReference type="Proteomes" id="UP000290289">
    <property type="component" value="Chromosome 4"/>
</dbReference>
<dbReference type="Pfam" id="PF12937">
    <property type="entry name" value="F-box-like"/>
    <property type="match status" value="1"/>
</dbReference>
<dbReference type="SUPFAM" id="SSF81383">
    <property type="entry name" value="F-box domain"/>
    <property type="match status" value="1"/>
</dbReference>
<dbReference type="InterPro" id="IPR036047">
    <property type="entry name" value="F-box-like_dom_sf"/>
</dbReference>
<gene>
    <name evidence="2" type="ORF">DVH24_001200</name>
</gene>
<dbReference type="Gene3D" id="3.80.10.10">
    <property type="entry name" value="Ribonuclease Inhibitor"/>
    <property type="match status" value="1"/>
</dbReference>
<dbReference type="PANTHER" id="PTHR31900:SF27">
    <property type="entry name" value="FBD DOMAIN-CONTAINING PROTEIN"/>
    <property type="match status" value="1"/>
</dbReference>
<protein>
    <recommendedName>
        <fullName evidence="1">F-box domain-containing protein</fullName>
    </recommendedName>
</protein>
<dbReference type="InterPro" id="IPR055411">
    <property type="entry name" value="LRR_FXL15/At3g58940/PEG3-like"/>
</dbReference>
<dbReference type="SUPFAM" id="SSF52047">
    <property type="entry name" value="RNI-like"/>
    <property type="match status" value="1"/>
</dbReference>
<proteinExistence type="predicted"/>
<dbReference type="AlphaFoldDB" id="A0A498K0K0"/>